<dbReference type="Proteomes" id="UP001501057">
    <property type="component" value="Unassembled WGS sequence"/>
</dbReference>
<gene>
    <name evidence="2" type="ORF">GCM10009710_17600</name>
</gene>
<keyword evidence="3" id="KW-1185">Reference proteome</keyword>
<evidence type="ECO:0000313" key="3">
    <source>
        <dbReference type="Proteomes" id="UP001501057"/>
    </source>
</evidence>
<proteinExistence type="predicted"/>
<feature type="transmembrane region" description="Helical" evidence="1">
    <location>
        <begin position="29"/>
        <end position="53"/>
    </location>
</feature>
<dbReference type="EMBL" id="BAAAME010000004">
    <property type="protein sequence ID" value="GAA1737864.1"/>
    <property type="molecule type" value="Genomic_DNA"/>
</dbReference>
<accession>A0ABN2JSR8</accession>
<protein>
    <submittedName>
        <fullName evidence="2">Uncharacterized protein</fullName>
    </submittedName>
</protein>
<keyword evidence="1" id="KW-1133">Transmembrane helix</keyword>
<sequence>MTEHGETYEPRHRATVATYRTARADGPSAVPGVAVVVVTGVLASVAAAAVVLVGTGASS</sequence>
<keyword evidence="1" id="KW-0812">Transmembrane</keyword>
<evidence type="ECO:0000313" key="2">
    <source>
        <dbReference type="EMBL" id="GAA1737864.1"/>
    </source>
</evidence>
<keyword evidence="1" id="KW-0472">Membrane</keyword>
<reference evidence="2 3" key="1">
    <citation type="journal article" date="2019" name="Int. J. Syst. Evol. Microbiol.">
        <title>The Global Catalogue of Microorganisms (GCM) 10K type strain sequencing project: providing services to taxonomists for standard genome sequencing and annotation.</title>
        <authorList>
            <consortium name="The Broad Institute Genomics Platform"/>
            <consortium name="The Broad Institute Genome Sequencing Center for Infectious Disease"/>
            <person name="Wu L."/>
            <person name="Ma J."/>
        </authorList>
    </citation>
    <scope>NUCLEOTIDE SEQUENCE [LARGE SCALE GENOMIC DNA]</scope>
    <source>
        <strain evidence="2 3">JCM 13518</strain>
    </source>
</reference>
<organism evidence="2 3">
    <name type="scientific">Aeromicrobium alkaliterrae</name>
    <dbReference type="NCBI Taxonomy" id="302168"/>
    <lineage>
        <taxon>Bacteria</taxon>
        <taxon>Bacillati</taxon>
        <taxon>Actinomycetota</taxon>
        <taxon>Actinomycetes</taxon>
        <taxon>Propionibacteriales</taxon>
        <taxon>Nocardioidaceae</taxon>
        <taxon>Aeromicrobium</taxon>
    </lineage>
</organism>
<name>A0ABN2JSR8_9ACTN</name>
<dbReference type="RefSeq" id="WP_344200198.1">
    <property type="nucleotide sequence ID" value="NZ_BAAAME010000004.1"/>
</dbReference>
<comment type="caution">
    <text evidence="2">The sequence shown here is derived from an EMBL/GenBank/DDBJ whole genome shotgun (WGS) entry which is preliminary data.</text>
</comment>
<evidence type="ECO:0000256" key="1">
    <source>
        <dbReference type="SAM" id="Phobius"/>
    </source>
</evidence>